<comment type="caution">
    <text evidence="2">The sequence shown here is derived from an EMBL/GenBank/DDBJ whole genome shotgun (WGS) entry which is preliminary data.</text>
</comment>
<dbReference type="Gene3D" id="3.90.228.10">
    <property type="match status" value="2"/>
</dbReference>
<evidence type="ECO:0000259" key="1">
    <source>
        <dbReference type="Pfam" id="PF00644"/>
    </source>
</evidence>
<feature type="domain" description="PARP catalytic" evidence="1">
    <location>
        <begin position="742"/>
        <end position="873"/>
    </location>
</feature>
<dbReference type="GO" id="GO:0003950">
    <property type="term" value="F:NAD+ poly-ADP-ribosyltransferase activity"/>
    <property type="evidence" value="ECO:0007669"/>
    <property type="project" value="InterPro"/>
</dbReference>
<accession>A0A8H5LUX8</accession>
<dbReference type="SUPFAM" id="SSF56399">
    <property type="entry name" value="ADP-ribosylation"/>
    <property type="match status" value="2"/>
</dbReference>
<reference evidence="2 3" key="1">
    <citation type="journal article" date="2020" name="ISME J.">
        <title>Uncovering the hidden diversity of litter-decomposition mechanisms in mushroom-forming fungi.</title>
        <authorList>
            <person name="Floudas D."/>
            <person name="Bentzer J."/>
            <person name="Ahren D."/>
            <person name="Johansson T."/>
            <person name="Persson P."/>
            <person name="Tunlid A."/>
        </authorList>
    </citation>
    <scope>NUCLEOTIDE SEQUENCE [LARGE SCALE GENOMIC DNA]</scope>
    <source>
        <strain evidence="2 3">CBS 661.87</strain>
    </source>
</reference>
<dbReference type="Pfam" id="PF00644">
    <property type="entry name" value="PARP"/>
    <property type="match status" value="2"/>
</dbReference>
<organism evidence="2 3">
    <name type="scientific">Tricholomella constricta</name>
    <dbReference type="NCBI Taxonomy" id="117010"/>
    <lineage>
        <taxon>Eukaryota</taxon>
        <taxon>Fungi</taxon>
        <taxon>Dikarya</taxon>
        <taxon>Basidiomycota</taxon>
        <taxon>Agaricomycotina</taxon>
        <taxon>Agaricomycetes</taxon>
        <taxon>Agaricomycetidae</taxon>
        <taxon>Agaricales</taxon>
        <taxon>Tricholomatineae</taxon>
        <taxon>Lyophyllaceae</taxon>
        <taxon>Tricholomella</taxon>
    </lineage>
</organism>
<dbReference type="EMBL" id="JAACJP010000052">
    <property type="protein sequence ID" value="KAF5370433.1"/>
    <property type="molecule type" value="Genomic_DNA"/>
</dbReference>
<proteinExistence type="predicted"/>
<sequence>MMKRLLQPSTALCQHCHQRPVYSDGVKTHSYCGKTCANKAEFSQNGSTAQLSSSNMCEVCQVRPKYQEPGKTHPYCSKTCARSRAGNISTNPKAVGPPPSRTLGMCHVAGCPKQAFRDRDGSFADFCSKTHRKLGETICLMCRAAPKLGETNFCGKTCMDNAYAKGPMLLEVLKGHVAFKSVADQFKVSWRHQDKRCPPVRHVYKVIMSQVSMEAYEAYRAEVEARGKFTAQNLTEGNEKRRWHGTKRNCTIGDNGRTTLCNARPKDCPMCSIIRTSFTLDAFGRGIYASSTSSKSDDYTTTLCSSKLTAIFLSKVVVGRGRKMSRDAPKLTDAPPNYDSVLAETGGSLNHDELIVYTNDAIRPSFLVIFEHSGQNLYDRARLVVLHDHDPYYRLVKENFECTWQHANKPKPPVYAVLKILTPESSLAAYSAYRSFYSELCYEDLHLLTAELFAEQGWQKTSTTLIPQIKETRSSSSTARIDFVGLGKVPPTFVFAIFPSVDCAPLFATPLISRPLARNIPSAGLEREYTPRRVRQVMLIGPAIVINGQAAMRNGSTPMASNMCDFCKIKPKWRDSSGKLHPFCSKTCAHKGPGSTPTAQGAVVSPPQTAFGMCHVAGCPKQAFKKSNGSSANYCGQTHRKLGETICLFCRARPRFGVDSNFCGKTCMNNAYAGGPMLLEVLKGDDIYESVADQFRTSWRHSNKQCPPVRHVYKIIMSNSSMASYKAYRAQVDARGRFPTKGNENRRWHGTRRKCNLGDNGLTTLCTLPDCPMCCIIKTSFSLAKFASNTSWGRFGRGIYASATSSKSDDYSKSASHSRLTGMFLSKVVVGRGFKTLVDLPLLTAPPPTFDSVLAETGISLNHDEVVVYREDAIRPSFLVIYER</sequence>
<dbReference type="AlphaFoldDB" id="A0A8H5LUX8"/>
<dbReference type="InterPro" id="IPR012317">
    <property type="entry name" value="Poly(ADP-ribose)pol_cat_dom"/>
</dbReference>
<keyword evidence="3" id="KW-1185">Reference proteome</keyword>
<dbReference type="OrthoDB" id="9514740at2759"/>
<evidence type="ECO:0000313" key="2">
    <source>
        <dbReference type="EMBL" id="KAF5370433.1"/>
    </source>
</evidence>
<dbReference type="Proteomes" id="UP000565441">
    <property type="component" value="Unassembled WGS sequence"/>
</dbReference>
<gene>
    <name evidence="2" type="ORF">D9615_009748</name>
</gene>
<dbReference type="PANTHER" id="PTHR31681">
    <property type="entry name" value="C2H2-LIKE ZINC FINGER PROTEIN"/>
    <property type="match status" value="1"/>
</dbReference>
<feature type="domain" description="PARP catalytic" evidence="1">
    <location>
        <begin position="229"/>
        <end position="346"/>
    </location>
</feature>
<protein>
    <recommendedName>
        <fullName evidence="1">PARP catalytic domain-containing protein</fullName>
    </recommendedName>
</protein>
<name>A0A8H5LUX8_9AGAR</name>
<dbReference type="PANTHER" id="PTHR31681:SF3">
    <property type="entry name" value="OS04G0690100 PROTEIN"/>
    <property type="match status" value="1"/>
</dbReference>
<evidence type="ECO:0000313" key="3">
    <source>
        <dbReference type="Proteomes" id="UP000565441"/>
    </source>
</evidence>